<dbReference type="Pfam" id="PF18036">
    <property type="entry name" value="Ubiquitin_4"/>
    <property type="match status" value="1"/>
</dbReference>
<reference evidence="2" key="2">
    <citation type="submission" date="2017-06" db="EMBL/GenBank/DDBJ databases">
        <title>The pomegranate genome and the genomics of punicalagin biosynthesis.</title>
        <authorList>
            <person name="Xu C."/>
        </authorList>
    </citation>
    <scope>NUCLEOTIDE SEQUENCE [LARGE SCALE GENOMIC DNA]</scope>
    <source>
        <tissue evidence="2">Fresh leaf</tissue>
    </source>
</reference>
<dbReference type="OrthoDB" id="72819at2759"/>
<dbReference type="GO" id="GO:0000398">
    <property type="term" value="P:mRNA splicing, via spliceosome"/>
    <property type="evidence" value="ECO:0007669"/>
    <property type="project" value="InterPro"/>
</dbReference>
<dbReference type="GeneID" id="116201274"/>
<evidence type="ECO:0000313" key="5">
    <source>
        <dbReference type="Proteomes" id="UP000233551"/>
    </source>
</evidence>
<keyword evidence="5" id="KW-1185">Reference proteome</keyword>
<dbReference type="Proteomes" id="UP000233551">
    <property type="component" value="Unassembled WGS sequence"/>
</dbReference>
<evidence type="ECO:0000313" key="2">
    <source>
        <dbReference type="EMBL" id="OWM69619.1"/>
    </source>
</evidence>
<dbReference type="PANTHER" id="PTHR14942:SF9">
    <property type="entry name" value="OS02G0188500 PROTEIN"/>
    <property type="match status" value="1"/>
</dbReference>
<dbReference type="InterPro" id="IPR039690">
    <property type="entry name" value="SNRNP25"/>
</dbReference>
<organism evidence="2 4">
    <name type="scientific">Punica granatum</name>
    <name type="common">Pomegranate</name>
    <dbReference type="NCBI Taxonomy" id="22663"/>
    <lineage>
        <taxon>Eukaryota</taxon>
        <taxon>Viridiplantae</taxon>
        <taxon>Streptophyta</taxon>
        <taxon>Embryophyta</taxon>
        <taxon>Tracheophyta</taxon>
        <taxon>Spermatophyta</taxon>
        <taxon>Magnoliopsida</taxon>
        <taxon>eudicotyledons</taxon>
        <taxon>Gunneridae</taxon>
        <taxon>Pentapetalae</taxon>
        <taxon>rosids</taxon>
        <taxon>malvids</taxon>
        <taxon>Myrtales</taxon>
        <taxon>Lythraceae</taxon>
        <taxon>Punica</taxon>
    </lineage>
</organism>
<dbReference type="EMBL" id="MTKT01004864">
    <property type="protein sequence ID" value="OWM69619.1"/>
    <property type="molecule type" value="Genomic_DNA"/>
</dbReference>
<reference evidence="3 5" key="3">
    <citation type="submission" date="2017-11" db="EMBL/GenBank/DDBJ databases">
        <title>De-novo sequencing of pomegranate (Punica granatum L.) genome.</title>
        <authorList>
            <person name="Akparov Z."/>
            <person name="Amiraslanov A."/>
            <person name="Hajiyeva S."/>
            <person name="Abbasov M."/>
            <person name="Kaur K."/>
            <person name="Hamwieh A."/>
            <person name="Solovyev V."/>
            <person name="Salamov A."/>
            <person name="Braich B."/>
            <person name="Kosarev P."/>
            <person name="Mahmoud A."/>
            <person name="Hajiyev E."/>
            <person name="Babayeva S."/>
            <person name="Izzatullayeva V."/>
            <person name="Mammadov A."/>
            <person name="Mammadov A."/>
            <person name="Sharifova S."/>
            <person name="Ojaghi J."/>
            <person name="Eynullazada K."/>
            <person name="Bayramov B."/>
            <person name="Abdulazimova A."/>
            <person name="Shahmuradov I."/>
        </authorList>
    </citation>
    <scope>NUCLEOTIDE SEQUENCE [LARGE SCALE GENOMIC DNA]</scope>
    <source>
        <strain evidence="3">AG2017</strain>
        <strain evidence="5">cv. AG2017</strain>
        <tissue evidence="3">Leaf</tissue>
    </source>
</reference>
<accession>A0A218WAU1</accession>
<evidence type="ECO:0000313" key="4">
    <source>
        <dbReference type="Proteomes" id="UP000197138"/>
    </source>
</evidence>
<dbReference type="Gene3D" id="3.10.20.90">
    <property type="entry name" value="Phosphatidylinositol 3-kinase Catalytic Subunit, Chain A, domain 1"/>
    <property type="match status" value="1"/>
</dbReference>
<dbReference type="EMBL" id="PGOL01008132">
    <property type="protein sequence ID" value="PKI31998.1"/>
    <property type="molecule type" value="Genomic_DNA"/>
</dbReference>
<dbReference type="CDD" id="cd17058">
    <property type="entry name" value="Ubl_SNRNP25"/>
    <property type="match status" value="1"/>
</dbReference>
<evidence type="ECO:0000313" key="3">
    <source>
        <dbReference type="EMBL" id="PKI31998.1"/>
    </source>
</evidence>
<dbReference type="PANTHER" id="PTHR14942">
    <property type="entry name" value="U11/U12 SMALL NUCLEAR RIBONUCLEOPROTEIN 25 KDA PROTEIN"/>
    <property type="match status" value="1"/>
</dbReference>
<reference evidence="4" key="1">
    <citation type="journal article" date="2017" name="Plant J.">
        <title>The pomegranate (Punica granatum L.) genome and the genomics of punicalagin biosynthesis.</title>
        <authorList>
            <person name="Qin G."/>
            <person name="Xu C."/>
            <person name="Ming R."/>
            <person name="Tang H."/>
            <person name="Guyot R."/>
            <person name="Kramer E.M."/>
            <person name="Hu Y."/>
            <person name="Yi X."/>
            <person name="Qi Y."/>
            <person name="Xu X."/>
            <person name="Gao Z."/>
            <person name="Pan H."/>
            <person name="Jian J."/>
            <person name="Tian Y."/>
            <person name="Yue Z."/>
            <person name="Xu Y."/>
        </authorList>
    </citation>
    <scope>NUCLEOTIDE SEQUENCE [LARGE SCALE GENOMIC DNA]</scope>
    <source>
        <strain evidence="4">cv. Dabenzi</strain>
    </source>
</reference>
<dbReference type="InterPro" id="IPR029071">
    <property type="entry name" value="Ubiquitin-like_domsf"/>
</dbReference>
<protein>
    <recommendedName>
        <fullName evidence="1">SNRNP25 ubiquitin-like domain-containing protein</fullName>
    </recommendedName>
</protein>
<evidence type="ECO:0000259" key="1">
    <source>
        <dbReference type="Pfam" id="PF18036"/>
    </source>
</evidence>
<feature type="domain" description="SNRNP25 ubiquitin-like" evidence="1">
    <location>
        <begin position="48"/>
        <end position="134"/>
    </location>
</feature>
<dbReference type="Proteomes" id="UP000197138">
    <property type="component" value="Unassembled WGS sequence"/>
</dbReference>
<dbReference type="AlphaFoldDB" id="A0A218WAU1"/>
<proteinExistence type="predicted"/>
<dbReference type="SUPFAM" id="SSF54236">
    <property type="entry name" value="Ubiquitin-like"/>
    <property type="match status" value="1"/>
</dbReference>
<comment type="caution">
    <text evidence="2">The sequence shown here is derived from an EMBL/GenBank/DDBJ whole genome shotgun (WGS) entry which is preliminary data.</text>
</comment>
<dbReference type="InterPro" id="IPR040610">
    <property type="entry name" value="SNRNP25_ubiquitin"/>
</dbReference>
<name>A0A218WAU1_PUNGR</name>
<gene>
    <name evidence="2" type="ORF">CDL15_Pgr014080</name>
    <name evidence="3" type="ORF">CRG98_047607</name>
</gene>
<sequence>MPSRVGVEEIDCGVSCLGSINGGFEDADGEPTTCSRSYSYHKLPPHLLKLSILKLDGSAFDVLIEKNATVGQLKQAIEDVFISSTSEGPSQISWSHVWGHFCLSFEGWKLLNDRTYVREFGITDGDQLRFVRHLSINYSPMRRRSKSQNHLYRQPPLSTVFRDTEESSADEEEEKHLKAYNLEDHEVPLPEFSLSHFLRGCISYSRLWGENRKGSGAKGRPSRFAMQCLPRGTNGYTAMEV</sequence>